<dbReference type="InterPro" id="IPR011049">
    <property type="entry name" value="Serralysin-like_metalloprot_C"/>
</dbReference>
<sequence>MKRRLNPRRQDLQAQQRASFLGLGRATRPRVTRRGLFEMLERREVMDATYHDLSASNFSQDWTNTGLITTNDNWGGVPSIEGYLGQNITTASNGADPQGLLTVSAVANDLDVIANQTNTTINNGGIAEFELAGNPTIAFQGSGTADAPYIIVYLNTTGRENITFSYNARDIDSTPTTPPSEEDAIQKVAVQYRVGNTGDFTNLPTAYIPDATASPGATLITPVSVVLPAAANNVAQLQIRVITSNAQGSDEWVGIDDILVTSTAAGGGGNAAPVLADGNFVVTTIDEDVTDAANTGMTVTALIASAGDPITDTDAGALEGIAVTAVDNTNGSWQYSLTGVAPWTAFGTPTAAAARLLPADGTARVRFVPNANFNGVINTGLTFRAWDRTTGTSGGTADTQTAGGTTAFSTATDAAALTVTSVNDAPTITPIANQNTASGVAVGPIAFTITDVDNDVATFVSPTNISGSSDNTTVVPNANIVFGGSGASRTVTVTPAAGQSGTAVITVTINDGGVGGTVTETFDMVVAAPVLNTPVVTLLGANATFTEDGAAAVVDAFLTVTDADSTNLTGATITITNLLDGAAESLAPNVGSTPIIGSYLNGVLTLSGTATVAQYQQVLRTITYSNTSQNPSTTPRSISFVVTDGTNSSAVVNKSVNVVSVNDNPTSVTQLPPQTIQVGQTVNFVLNVTDPDDSLFELFVISNTNFTAAQADFVSSGLVASPEFSVTGVAPGVATITYQVRDDESGTGLASFGSFEVTVVPAAAAETEVAVSGNQLVISDIGNASDDNLTLSIDSSVNPPVFVIADPTNTLTTTIAGATGNGTNELRIPLTSPDLATVTGLRVDTGAGNDTLALDFSNGAFALLGNGYSVDFVGGTGSDELQLLGGVWDTNQYDYDIATGPTDGFAGTITLTDVLVSSLTVNFEGLEPILNTGTVTDVIFNLPAVANGVFLEDNGIAADNISRLRSDGTFELTDFTNPTGSLTVNMTGAFSDTVILSGFDVASAIPVVNVNTSDGDDTVSVLATAAATDTNISTGNGISDLVVIGRVSSAAAGTGSLANILGDINTLDPNNMDLTVDNGADASNRDWLISSPGVAQGRIATTGLGLISYDTGSTNTLSLQTGTGSDEFTFDFTGGNPTDPLPFAGFNISAGAGAGSDSIVLQGSPTFGTVTHSFTNDNDGNIAIEGADINYIGLEPIIDNLDVNNRIFNFAQEVDPVSLTRVSGTLTRIESTVNEQVDFTTPNTSLTINGSVTAGAFVLQVLDLADDYNTATNTINPNSTGFSSTTFETTGDAASNWIVNGANNFQNVVTVSPAAGTLDNIQGSITFFGGTGNADVLFVLDYSDTDDNTYTLDSPVPGSFTIDRVGAGLITHDLAVEVVQLDAGRGNDTINVNATSGEAFTEVEGGLGDDSFGVNASRLGEGGTDGTVELIGNDDDDTFDIFITTLAGISAPLSIDGGANNFAVDGSRDTVNVNDVVGLGALVATATYGAGSDFTLSGALLVNDLNVTQAETIRYFGGGGGDQITVVGTGASDDLITAVPLNSFTTLVFNNSPADASGPFNGPPEDFTTRIPGVSGGSVRPDLYLTGLDSTTGLTISDPGPGTGDRLYVYGQSEVEVNDTLAFDPFGFGAGVIVPAVTVGTAYDTIVVDDTSVSVNNFVVVNYNNTDFVQADPLTEASVVVNSGFEGNVVGTADDIAVTLSPNYRFTINGGDPDPVTTGIVPPNGDRLSITNTADVVNIWSTKDPLGIDLPIITIDYVGSGLVPISFSSIEDFGTINATTVNLIGDNNDAGIDQNDDFRVFGADTDGDPTDGGYQEFVLFINNSPTALSFNNVKFLNVFGFDQVSGGLDNPVAGDDSNIDTLELTPYADNSGTNGNNAPTGWGIDVFFNEGEPNGTDGAQDLIIYHTSLGFGGGGSVSEDIVVVPSGPDNGEIRVTNAVDGSLIVVIQYVANTDLIFQDDDGSLTDSDTLTLLGTVPVTAQTSGDDDFEIDMQAAGDVANPWITVTDADSNLILYRVRNFVGFPTISIDTLAGDDAVLVNNNATQRIEVSLGEGDDLFNGDLNGTGTSLSLNAPVYGGSGNDILLGTSEADVLHGEGGFDSINGGDGADTLYGGDDIDTFSVIAGEGLDFISGGSGSTDQVVYNSSVAEVASLRSISGTGVVLTVGGNQVFGASDIESVRLVYSGQITLTLEDLEQSSVVDVQVRLNSAAVDSLTVNGSQVSDQISVVPGADGLFVDGLPYDLNISTAQPTDTLTILGLGGNDNLIATEAAAALMTLTFDGGAGDDYLSANATLIGGDGNDTLIGGSGNNILIGGAGNDLIRGGAGDDTIDGGDGDDTIVGGTGADTIDGGADFDTILVEGTSANDRISVQQDTPTQIQYEVSNQFTPGVDGVIGGVGTEVDILSSGSVEEIKVLAGAGDDQILVRQADGLISTNSQALSLRVTVDGGSPGASDRLTIVDDGAGDTVIHRISATPGSGSYTIGALAPIFYDGIEYTSMSQIDPITGGTGTDGLGNGRLYVFKADTYEQNNTLPNATFLGSGASINIDPVIDPGPDAVFGVGGDEDWYRLVAEQTGTLDIRVFFRLQPTLANGRLGLPGNGNLDIAVYDLDGTDITSTFRVVGAAGDERVRIPAVEGQTYYLRVRASTANPDAVNVYNINVVNDAPPVAYGLELNDLVASGTIVNSISAVSFIGPASLSTVDDFYNGKWVYITAGARAGERALVTDYVGATRTFTLAAGTSGLTGAPGLVTFQVESFDTGRSQLDNLTRDTTPTIVFRLDDGIFLNDVQGNGVAGNPPVGAVAIPFRTGPVVAGQAGYAIAIFDEGASPNGSGTAPQTPIGYATQISPGLYEFTPTVALAEGSHFLSARVEMRGSDTPQQIAYGDRSSLLEIVVDSTAPLVDFGLYNVLGDGLVADSDSGVIGDQTTSDTTPSFFGRAESDAIVRLYVDSNGNGVFDNTDLQIGQTVAQPFDGTNQFPNGQWEITSLYDLNNIGLPPDGLRTLFVTAEDPSGNVSGLNGAVTLQILIDTVGPQILDVDVNTFNDPLIPADDNPYDLFDPKGDPRPDPDGPTPLVESLVVTIRDLPATPVGFLDNHFIEALIENPGHYLVTGDYNGIIPISEIIFTFDGDISTPAIDPIVAGAVQGGYIEIVFVSPLPDDRFTLEISDAITDAAGNALDGESNADEPQEPVPPTTIRGVDGVPSGDNISGGEFVARFNVDTRPEVGTWAAGSVWVDNNGNESFDPNNPDFSNRDIAYVIGFTTDEIFAGNFANVGGVTDNFDKLAAYGRVNGQYRWLIDTDNDGVPNIIQNDAMNISGYPAAGNFNGDTTDGDEVAVFDGTRWHLDTNGDYQLDSTLPGTSMRGLPVVGDFDDDGIDDLGTWTNDTFYLDLSTIGGITGNFDTTFVFGFIGANERPIAGDVNADGIDDLGLFVPKRAGVPDQETAEWYFLVSGNVQNDDNNGAALLGPTLPERIVTDPVTGNPVIRFQPEPFGNDVYVRYGDEFALPVFGNFDPPLTTLPAVLDHNTRDPLDVNNSGGITPFDALLIINQLNLNTSGTPIVAEFSAFNSAPFYDVSADGQITPFDALLVINWLNQNPGAGSINSSVGEGEGEGEPADAIFASYGEDDNDELYGLLALETSGSGKKK</sequence>
<dbReference type="eggNOG" id="COG2931">
    <property type="taxonomic scope" value="Bacteria"/>
</dbReference>
<dbReference type="GO" id="GO:0005509">
    <property type="term" value="F:calcium ion binding"/>
    <property type="evidence" value="ECO:0007669"/>
    <property type="project" value="InterPro"/>
</dbReference>
<dbReference type="Pfam" id="PF00404">
    <property type="entry name" value="Dockerin_1"/>
    <property type="match status" value="1"/>
</dbReference>
<dbReference type="SUPFAM" id="SSF51120">
    <property type="entry name" value="beta-Roll"/>
    <property type="match status" value="2"/>
</dbReference>
<feature type="region of interest" description="Disordered" evidence="3">
    <location>
        <begin position="3174"/>
        <end position="3202"/>
    </location>
</feature>
<dbReference type="Gene3D" id="2.60.40.10">
    <property type="entry name" value="Immunoglobulins"/>
    <property type="match status" value="2"/>
</dbReference>
<name>D2QX58_PIRSD</name>
<organism evidence="4 5">
    <name type="scientific">Pirellula staleyi (strain ATCC 27377 / DSM 6068 / ICPB 4128)</name>
    <name type="common">Pirella staleyi</name>
    <dbReference type="NCBI Taxonomy" id="530564"/>
    <lineage>
        <taxon>Bacteria</taxon>
        <taxon>Pseudomonadati</taxon>
        <taxon>Planctomycetota</taxon>
        <taxon>Planctomycetia</taxon>
        <taxon>Pirellulales</taxon>
        <taxon>Pirellulaceae</taxon>
        <taxon>Pirellula</taxon>
    </lineage>
</organism>
<dbReference type="EMBL" id="CP001848">
    <property type="protein sequence ID" value="ADB17898.1"/>
    <property type="molecule type" value="Genomic_DNA"/>
</dbReference>
<dbReference type="InterPro" id="IPR001343">
    <property type="entry name" value="Hemolysn_Ca-bd"/>
</dbReference>
<evidence type="ECO:0000256" key="3">
    <source>
        <dbReference type="SAM" id="MobiDB-lite"/>
    </source>
</evidence>
<comment type="subcellular location">
    <subcellularLocation>
        <location evidence="1">Secreted</location>
    </subcellularLocation>
</comment>
<dbReference type="Proteomes" id="UP000001887">
    <property type="component" value="Chromosome"/>
</dbReference>
<proteinExistence type="predicted"/>
<evidence type="ECO:0000256" key="2">
    <source>
        <dbReference type="ARBA" id="ARBA00022525"/>
    </source>
</evidence>
<dbReference type="GO" id="GO:0005576">
    <property type="term" value="C:extracellular region"/>
    <property type="evidence" value="ECO:0007669"/>
    <property type="project" value="UniProtKB-SubCell"/>
</dbReference>
<dbReference type="InterPro" id="IPR013783">
    <property type="entry name" value="Ig-like_fold"/>
</dbReference>
<dbReference type="Gene3D" id="2.60.120.380">
    <property type="match status" value="1"/>
</dbReference>
<reference evidence="4 5" key="1">
    <citation type="journal article" date="2009" name="Stand. Genomic Sci.">
        <title>Complete genome sequence of Pirellula staleyi type strain (ATCC 27377).</title>
        <authorList>
            <person name="Clum A."/>
            <person name="Tindall B.J."/>
            <person name="Sikorski J."/>
            <person name="Ivanova N."/>
            <person name="Mavrommatis K."/>
            <person name="Lucas S."/>
            <person name="Glavina del Rio T."/>
            <person name="Nolan M."/>
            <person name="Chen F."/>
            <person name="Tice H."/>
            <person name="Pitluck S."/>
            <person name="Cheng J.F."/>
            <person name="Chertkov O."/>
            <person name="Brettin T."/>
            <person name="Han C."/>
            <person name="Detter J.C."/>
            <person name="Kuske C."/>
            <person name="Bruce D."/>
            <person name="Goodwin L."/>
            <person name="Ovchinikova G."/>
            <person name="Pati A."/>
            <person name="Mikhailova N."/>
            <person name="Chen A."/>
            <person name="Palaniappan K."/>
            <person name="Land M."/>
            <person name="Hauser L."/>
            <person name="Chang Y.J."/>
            <person name="Jeffries C.D."/>
            <person name="Chain P."/>
            <person name="Rohde M."/>
            <person name="Goker M."/>
            <person name="Bristow J."/>
            <person name="Eisen J.A."/>
            <person name="Markowitz V."/>
            <person name="Hugenholtz P."/>
            <person name="Kyrpides N.C."/>
            <person name="Klenk H.P."/>
            <person name="Lapidus A."/>
        </authorList>
    </citation>
    <scope>NUCLEOTIDE SEQUENCE [LARGE SCALE GENOMIC DNA]</scope>
    <source>
        <strain evidence="5">ATCC 27377 / DSM 6068 / ICPB 4128</strain>
    </source>
</reference>
<dbReference type="PANTHER" id="PTHR38340">
    <property type="entry name" value="S-LAYER PROTEIN"/>
    <property type="match status" value="1"/>
</dbReference>
<dbReference type="HOGENOM" id="CLU_224548_0_0_0"/>
<dbReference type="PANTHER" id="PTHR38340:SF1">
    <property type="entry name" value="S-LAYER PROTEIN"/>
    <property type="match status" value="1"/>
</dbReference>
<dbReference type="GO" id="GO:0004553">
    <property type="term" value="F:hydrolase activity, hydrolyzing O-glycosyl compounds"/>
    <property type="evidence" value="ECO:0007669"/>
    <property type="project" value="InterPro"/>
</dbReference>
<accession>D2QX58</accession>
<protein>
    <submittedName>
        <fullName evidence="4">Peptidase domain protein</fullName>
    </submittedName>
</protein>
<evidence type="ECO:0000313" key="4">
    <source>
        <dbReference type="EMBL" id="ADB17898.1"/>
    </source>
</evidence>
<dbReference type="InterPro" id="IPR018511">
    <property type="entry name" value="Hemolysin-typ_Ca-bd_CS"/>
</dbReference>
<keyword evidence="5" id="KW-1185">Reference proteome</keyword>
<dbReference type="GO" id="GO:0000272">
    <property type="term" value="P:polysaccharide catabolic process"/>
    <property type="evidence" value="ECO:0007669"/>
    <property type="project" value="InterPro"/>
</dbReference>
<dbReference type="Gene3D" id="2.150.10.10">
    <property type="entry name" value="Serralysin-like metalloprotease, C-terminal"/>
    <property type="match status" value="2"/>
</dbReference>
<dbReference type="STRING" id="530564.Psta_3234"/>
<gene>
    <name evidence="4" type="ordered locus">Psta_3234</name>
</gene>
<dbReference type="InterPro" id="IPR002105">
    <property type="entry name" value="Dockerin_1_rpt"/>
</dbReference>
<dbReference type="PRINTS" id="PR00313">
    <property type="entry name" value="CABNDNGRPT"/>
</dbReference>
<keyword evidence="2" id="KW-0964">Secreted</keyword>
<dbReference type="KEGG" id="psl:Psta_3234"/>
<evidence type="ECO:0000313" key="5">
    <source>
        <dbReference type="Proteomes" id="UP000001887"/>
    </source>
</evidence>
<dbReference type="PROSITE" id="PS00330">
    <property type="entry name" value="HEMOLYSIN_CALCIUM"/>
    <property type="match status" value="4"/>
</dbReference>
<evidence type="ECO:0000256" key="1">
    <source>
        <dbReference type="ARBA" id="ARBA00004613"/>
    </source>
</evidence>
<dbReference type="InterPro" id="IPR050557">
    <property type="entry name" value="RTX_toxin/Mannuronan_C5-epim"/>
</dbReference>
<dbReference type="OrthoDB" id="222299at2"/>
<dbReference type="Pfam" id="PF00353">
    <property type="entry name" value="HemolysinCabind"/>
    <property type="match status" value="3"/>
</dbReference>